<dbReference type="Gene3D" id="3.40.50.720">
    <property type="entry name" value="NAD(P)-binding Rossmann-like Domain"/>
    <property type="match status" value="1"/>
</dbReference>
<proteinExistence type="inferred from homology"/>
<dbReference type="AlphaFoldDB" id="D5BUQ4"/>
<keyword evidence="5" id="KW-1185">Reference proteome</keyword>
<sequence length="248" mass="26121">MTKTVLITGAAGGLGHSLEQRLSDKGWQLALVSRDSDRLQSLDRGGTALYLTGDVSTAQGAEQIITECVERWGHPPEALAHCAGSTLIVPLHRTPEEQYRACLAANLDSAFYTLKAWIQACLHHKQGGTAVLVSSVAARIGVINHEAIATAKAAVEGLARSAAATYASHGIRVNAIAPGLLRSPATERLFMGGKAEAQIAAQYPLGRYGSTEDAAAAMAWLLSDEAQWITGQILPVDGGFSASRPLVR</sequence>
<dbReference type="InterPro" id="IPR036291">
    <property type="entry name" value="NAD(P)-bd_dom_sf"/>
</dbReference>
<evidence type="ECO:0000256" key="1">
    <source>
        <dbReference type="ARBA" id="ARBA00006484"/>
    </source>
</evidence>
<accession>D5BUQ4</accession>
<protein>
    <submittedName>
        <fullName evidence="4">Short-chain dehydrogenase/reductase SDR</fullName>
    </submittedName>
</protein>
<dbReference type="GO" id="GO:0006633">
    <property type="term" value="P:fatty acid biosynthetic process"/>
    <property type="evidence" value="ECO:0007669"/>
    <property type="project" value="TreeGrafter"/>
</dbReference>
<gene>
    <name evidence="4" type="ordered locus">Nhal_0253</name>
</gene>
<dbReference type="Pfam" id="PF13561">
    <property type="entry name" value="adh_short_C2"/>
    <property type="match status" value="1"/>
</dbReference>
<feature type="domain" description="Ketoreductase" evidence="3">
    <location>
        <begin position="3"/>
        <end position="179"/>
    </location>
</feature>
<dbReference type="CDD" id="cd05233">
    <property type="entry name" value="SDR_c"/>
    <property type="match status" value="1"/>
</dbReference>
<evidence type="ECO:0000313" key="4">
    <source>
        <dbReference type="EMBL" id="ADE13454.1"/>
    </source>
</evidence>
<dbReference type="PRINTS" id="PR00081">
    <property type="entry name" value="GDHRDH"/>
</dbReference>
<dbReference type="OrthoDB" id="9803628at2"/>
<reference evidence="4" key="1">
    <citation type="submission" date="2009-10" db="EMBL/GenBank/DDBJ databases">
        <title>Complete genome sequence of Nitrosococcus halophilus Nc4, a salt-adapted, aerobic obligate ammonia-oxidizing sulfur purple bacterium.</title>
        <authorList>
            <consortium name="US DOE Joint Genome Institute"/>
            <person name="Campbell M.A."/>
            <person name="Malfatti S.A."/>
            <person name="Chain P.S.G."/>
            <person name="Heidelberg J.F."/>
            <person name="Ward N.L."/>
            <person name="Ward B.B."/>
            <person name="Klotz M.G."/>
        </authorList>
    </citation>
    <scope>NUCLEOTIDE SEQUENCE</scope>
    <source>
        <strain evidence="4">Nc 4</strain>
    </source>
</reference>
<dbReference type="RefSeq" id="WP_013031350.1">
    <property type="nucleotide sequence ID" value="NC_013960.1"/>
</dbReference>
<dbReference type="GO" id="GO:0048038">
    <property type="term" value="F:quinone binding"/>
    <property type="evidence" value="ECO:0007669"/>
    <property type="project" value="TreeGrafter"/>
</dbReference>
<dbReference type="SMART" id="SM00822">
    <property type="entry name" value="PKS_KR"/>
    <property type="match status" value="1"/>
</dbReference>
<dbReference type="InterPro" id="IPR002347">
    <property type="entry name" value="SDR_fam"/>
</dbReference>
<dbReference type="PANTHER" id="PTHR42760">
    <property type="entry name" value="SHORT-CHAIN DEHYDROGENASES/REDUCTASES FAMILY MEMBER"/>
    <property type="match status" value="1"/>
</dbReference>
<evidence type="ECO:0000256" key="2">
    <source>
        <dbReference type="ARBA" id="ARBA00023002"/>
    </source>
</evidence>
<dbReference type="HOGENOM" id="CLU_010194_1_2_6"/>
<dbReference type="PANTHER" id="PTHR42760:SF133">
    <property type="entry name" value="3-OXOACYL-[ACYL-CARRIER-PROTEIN] REDUCTASE"/>
    <property type="match status" value="1"/>
</dbReference>
<dbReference type="KEGG" id="nhl:Nhal_0253"/>
<dbReference type="FunFam" id="3.40.50.720:FF:000084">
    <property type="entry name" value="Short-chain dehydrogenase reductase"/>
    <property type="match status" value="1"/>
</dbReference>
<organism evidence="4 5">
    <name type="scientific">Nitrosococcus halophilus (strain Nc4)</name>
    <dbReference type="NCBI Taxonomy" id="472759"/>
    <lineage>
        <taxon>Bacteria</taxon>
        <taxon>Pseudomonadati</taxon>
        <taxon>Pseudomonadota</taxon>
        <taxon>Gammaproteobacteria</taxon>
        <taxon>Chromatiales</taxon>
        <taxon>Chromatiaceae</taxon>
        <taxon>Nitrosococcus</taxon>
    </lineage>
</organism>
<dbReference type="Proteomes" id="UP000001844">
    <property type="component" value="Chromosome"/>
</dbReference>
<dbReference type="STRING" id="472759.Nhal_0253"/>
<dbReference type="SUPFAM" id="SSF51735">
    <property type="entry name" value="NAD(P)-binding Rossmann-fold domains"/>
    <property type="match status" value="1"/>
</dbReference>
<dbReference type="eggNOG" id="COG1028">
    <property type="taxonomic scope" value="Bacteria"/>
</dbReference>
<evidence type="ECO:0000259" key="3">
    <source>
        <dbReference type="SMART" id="SM00822"/>
    </source>
</evidence>
<dbReference type="InterPro" id="IPR057326">
    <property type="entry name" value="KR_dom"/>
</dbReference>
<evidence type="ECO:0000313" key="5">
    <source>
        <dbReference type="Proteomes" id="UP000001844"/>
    </source>
</evidence>
<comment type="similarity">
    <text evidence="1">Belongs to the short-chain dehydrogenases/reductases (SDR) family.</text>
</comment>
<dbReference type="GO" id="GO:0016616">
    <property type="term" value="F:oxidoreductase activity, acting on the CH-OH group of donors, NAD or NADP as acceptor"/>
    <property type="evidence" value="ECO:0007669"/>
    <property type="project" value="UniProtKB-ARBA"/>
</dbReference>
<name>D5BUQ4_NITHN</name>
<keyword evidence="2" id="KW-0560">Oxidoreductase</keyword>
<dbReference type="EMBL" id="CP001798">
    <property type="protein sequence ID" value="ADE13454.1"/>
    <property type="molecule type" value="Genomic_DNA"/>
</dbReference>